<accession>A0ABS5NLF5</accession>
<organism evidence="2 3">
    <name type="scientific">Cytobacillus citreus</name>
    <dbReference type="NCBI Taxonomy" id="2833586"/>
    <lineage>
        <taxon>Bacteria</taxon>
        <taxon>Bacillati</taxon>
        <taxon>Bacillota</taxon>
        <taxon>Bacilli</taxon>
        <taxon>Bacillales</taxon>
        <taxon>Bacillaceae</taxon>
        <taxon>Cytobacillus</taxon>
    </lineage>
</organism>
<proteinExistence type="predicted"/>
<evidence type="ECO:0000259" key="1">
    <source>
        <dbReference type="PROSITE" id="PS50853"/>
    </source>
</evidence>
<dbReference type="SMART" id="SM00060">
    <property type="entry name" value="FN3"/>
    <property type="match status" value="1"/>
</dbReference>
<dbReference type="InterPro" id="IPR003961">
    <property type="entry name" value="FN3_dom"/>
</dbReference>
<protein>
    <submittedName>
        <fullName evidence="2">Fibronectin type III domain-containing protein</fullName>
    </submittedName>
</protein>
<dbReference type="RefSeq" id="WP_213100173.1">
    <property type="nucleotide sequence ID" value="NZ_JAGYPM010000001.1"/>
</dbReference>
<feature type="domain" description="Fibronectin type-III" evidence="1">
    <location>
        <begin position="6"/>
        <end position="91"/>
    </location>
</feature>
<dbReference type="Pfam" id="PF00041">
    <property type="entry name" value="fn3"/>
    <property type="match status" value="1"/>
</dbReference>
<dbReference type="Proteomes" id="UP000681027">
    <property type="component" value="Unassembled WGS sequence"/>
</dbReference>
<comment type="caution">
    <text evidence="2">The sequence shown here is derived from an EMBL/GenBank/DDBJ whole genome shotgun (WGS) entry which is preliminary data.</text>
</comment>
<dbReference type="PROSITE" id="PS50853">
    <property type="entry name" value="FN3"/>
    <property type="match status" value="1"/>
</dbReference>
<gene>
    <name evidence="2" type="ORF">KHA94_00235</name>
</gene>
<dbReference type="InterPro" id="IPR036116">
    <property type="entry name" value="FN3_sf"/>
</dbReference>
<dbReference type="InterPro" id="IPR013783">
    <property type="entry name" value="Ig-like_fold"/>
</dbReference>
<dbReference type="EMBL" id="JAGYPM010000001">
    <property type="protein sequence ID" value="MBS4188647.1"/>
    <property type="molecule type" value="Genomic_DNA"/>
</dbReference>
<dbReference type="Gene3D" id="2.60.40.10">
    <property type="entry name" value="Immunoglobulins"/>
    <property type="match status" value="1"/>
</dbReference>
<keyword evidence="3" id="KW-1185">Reference proteome</keyword>
<sequence>MPLPNAPLGLTVQSKTDTSVSIKWDAVTYPGGIKEYEVYKDGKSIGKRVGTSYTDSGLTAETTYKYKVRAVTNTGLTSDFSNELTVITESTTPPEEGS</sequence>
<evidence type="ECO:0000313" key="2">
    <source>
        <dbReference type="EMBL" id="MBS4188647.1"/>
    </source>
</evidence>
<name>A0ABS5NLF5_9BACI</name>
<evidence type="ECO:0000313" key="3">
    <source>
        <dbReference type="Proteomes" id="UP000681027"/>
    </source>
</evidence>
<dbReference type="CDD" id="cd00063">
    <property type="entry name" value="FN3"/>
    <property type="match status" value="1"/>
</dbReference>
<reference evidence="2 3" key="1">
    <citation type="submission" date="2021-05" db="EMBL/GenBank/DDBJ databases">
        <title>Novel Bacillus species.</title>
        <authorList>
            <person name="Liu G."/>
        </authorList>
    </citation>
    <scope>NUCLEOTIDE SEQUENCE [LARGE SCALE GENOMIC DNA]</scope>
    <source>
        <strain evidence="2 3">FJAT-49705</strain>
    </source>
</reference>
<dbReference type="SUPFAM" id="SSF49265">
    <property type="entry name" value="Fibronectin type III"/>
    <property type="match status" value="1"/>
</dbReference>